<dbReference type="InterPro" id="IPR029056">
    <property type="entry name" value="Ribokinase-like"/>
</dbReference>
<comment type="similarity">
    <text evidence="1">Belongs to the carbohydrate kinase PfkB family.</text>
</comment>
<dbReference type="Proteomes" id="UP000050430">
    <property type="component" value="Unassembled WGS sequence"/>
</dbReference>
<dbReference type="GO" id="GO:0016301">
    <property type="term" value="F:kinase activity"/>
    <property type="evidence" value="ECO:0007669"/>
    <property type="project" value="UniProtKB-KW"/>
</dbReference>
<dbReference type="InterPro" id="IPR011611">
    <property type="entry name" value="PfkB_dom"/>
</dbReference>
<dbReference type="PANTHER" id="PTHR43085">
    <property type="entry name" value="HEXOKINASE FAMILY MEMBER"/>
    <property type="match status" value="1"/>
</dbReference>
<evidence type="ECO:0000313" key="6">
    <source>
        <dbReference type="Proteomes" id="UP000050430"/>
    </source>
</evidence>
<evidence type="ECO:0000259" key="4">
    <source>
        <dbReference type="Pfam" id="PF00294"/>
    </source>
</evidence>
<dbReference type="Pfam" id="PF00294">
    <property type="entry name" value="PfkB"/>
    <property type="match status" value="1"/>
</dbReference>
<evidence type="ECO:0000256" key="2">
    <source>
        <dbReference type="ARBA" id="ARBA00022679"/>
    </source>
</evidence>
<keyword evidence="2" id="KW-0808">Transferase</keyword>
<dbReference type="AlphaFoldDB" id="A0A0P6X642"/>
<dbReference type="OrthoDB" id="9813569at2"/>
<keyword evidence="6" id="KW-1185">Reference proteome</keyword>
<dbReference type="EMBL" id="LGCK01000014">
    <property type="protein sequence ID" value="KPL70406.1"/>
    <property type="molecule type" value="Genomic_DNA"/>
</dbReference>
<evidence type="ECO:0000256" key="1">
    <source>
        <dbReference type="ARBA" id="ARBA00010688"/>
    </source>
</evidence>
<proteinExistence type="inferred from homology"/>
<dbReference type="PANTHER" id="PTHR43085:SF57">
    <property type="entry name" value="CARBOHYDRATE KINASE PFKB DOMAIN-CONTAINING PROTEIN"/>
    <property type="match status" value="1"/>
</dbReference>
<sequence>MIEAVVAGHLCLDIIPDLSSLTPGQFDASFLPGRLVQCGAARLSTGGAVANTGIALHRLGIDTRLIAGMGDDPLGMLLRQCVNAQGEGLGKDLLVKAGSSTSYSIVISPPGTDRRFLHNPGANDDFSDQDVNMDLVKDARLFHFGYPPVMARMYSDEGRQLQSLFRRVKDAGLTTSLDMTFPDPDSPAGKADWVTILKNVLPYVDVFVPSFDEIAFMLWKKMDIPLSREKLAEISGQLLSMGARMVMIKLGNRGLYLHCGSRSSLNGMGKAAPNKLYQWADFEAWLPCYSVEVVGTTGSGDVTIAGFLASLLRGLTPVDALNTALAVGACCVEAADALSGILPWDKTLERINAGWNRRIEPDQFLPLQQ</sequence>
<evidence type="ECO:0000313" key="5">
    <source>
        <dbReference type="EMBL" id="KPL70406.1"/>
    </source>
</evidence>
<keyword evidence="3" id="KW-0418">Kinase</keyword>
<dbReference type="Gene3D" id="3.40.1190.20">
    <property type="match status" value="1"/>
</dbReference>
<reference evidence="5 6" key="1">
    <citation type="submission" date="2015-07" db="EMBL/GenBank/DDBJ databases">
        <title>Genome sequence of Leptolinea tardivitalis DSM 16556.</title>
        <authorList>
            <person name="Hemp J."/>
            <person name="Ward L.M."/>
            <person name="Pace L.A."/>
            <person name="Fischer W.W."/>
        </authorList>
    </citation>
    <scope>NUCLEOTIDE SEQUENCE [LARGE SCALE GENOMIC DNA]</scope>
    <source>
        <strain evidence="5 6">YMTK-2</strain>
    </source>
</reference>
<dbReference type="InterPro" id="IPR050306">
    <property type="entry name" value="PfkB_Carbo_kinase"/>
</dbReference>
<dbReference type="STRING" id="229920.ADM99_14730"/>
<gene>
    <name evidence="5" type="ORF">ADM99_14730</name>
</gene>
<evidence type="ECO:0000256" key="3">
    <source>
        <dbReference type="ARBA" id="ARBA00022777"/>
    </source>
</evidence>
<feature type="domain" description="Carbohydrate kinase PfkB" evidence="4">
    <location>
        <begin position="5"/>
        <end position="338"/>
    </location>
</feature>
<protein>
    <recommendedName>
        <fullName evidence="4">Carbohydrate kinase PfkB domain-containing protein</fullName>
    </recommendedName>
</protein>
<organism evidence="5 6">
    <name type="scientific">Leptolinea tardivitalis</name>
    <dbReference type="NCBI Taxonomy" id="229920"/>
    <lineage>
        <taxon>Bacteria</taxon>
        <taxon>Bacillati</taxon>
        <taxon>Chloroflexota</taxon>
        <taxon>Anaerolineae</taxon>
        <taxon>Anaerolineales</taxon>
        <taxon>Anaerolineaceae</taxon>
        <taxon>Leptolinea</taxon>
    </lineage>
</organism>
<comment type="caution">
    <text evidence="5">The sequence shown here is derived from an EMBL/GenBank/DDBJ whole genome shotgun (WGS) entry which is preliminary data.</text>
</comment>
<accession>A0A0P6X642</accession>
<name>A0A0P6X642_9CHLR</name>
<dbReference type="SUPFAM" id="SSF53613">
    <property type="entry name" value="Ribokinase-like"/>
    <property type="match status" value="1"/>
</dbReference>
<dbReference type="RefSeq" id="WP_062422285.1">
    <property type="nucleotide sequence ID" value="NZ_BBYA01000010.1"/>
</dbReference>